<gene>
    <name evidence="2" type="ORF">BOKJ2_LOCUS12373</name>
</gene>
<accession>A0A811LLN6</accession>
<feature type="region of interest" description="Disordered" evidence="1">
    <location>
        <begin position="296"/>
        <end position="326"/>
    </location>
</feature>
<feature type="region of interest" description="Disordered" evidence="1">
    <location>
        <begin position="1"/>
        <end position="33"/>
    </location>
</feature>
<feature type="region of interest" description="Disordered" evidence="1">
    <location>
        <begin position="97"/>
        <end position="134"/>
    </location>
</feature>
<dbReference type="Proteomes" id="UP000614601">
    <property type="component" value="Unassembled WGS sequence"/>
</dbReference>
<comment type="caution">
    <text evidence="2">The sequence shown here is derived from an EMBL/GenBank/DDBJ whole genome shotgun (WGS) entry which is preliminary data.</text>
</comment>
<reference evidence="2" key="1">
    <citation type="submission" date="2020-09" db="EMBL/GenBank/DDBJ databases">
        <authorList>
            <person name="Kikuchi T."/>
        </authorList>
    </citation>
    <scope>NUCLEOTIDE SEQUENCE</scope>
    <source>
        <strain evidence="2">SH1</strain>
    </source>
</reference>
<evidence type="ECO:0000313" key="2">
    <source>
        <dbReference type="EMBL" id="CAD5227838.1"/>
    </source>
</evidence>
<evidence type="ECO:0000256" key="1">
    <source>
        <dbReference type="SAM" id="MobiDB-lite"/>
    </source>
</evidence>
<name>A0A811LLN6_9BILA</name>
<dbReference type="Proteomes" id="UP000783686">
    <property type="component" value="Unassembled WGS sequence"/>
</dbReference>
<proteinExistence type="predicted"/>
<feature type="compositionally biased region" description="Basic and acidic residues" evidence="1">
    <location>
        <begin position="315"/>
        <end position="326"/>
    </location>
</feature>
<feature type="compositionally biased region" description="Basic and acidic residues" evidence="1">
    <location>
        <begin position="298"/>
        <end position="307"/>
    </location>
</feature>
<sequence length="326" mass="35927">MDLNSSLLQESEERRVFEKAPTMSLLPHDQTSGSTLASIGEMEMNPEDRTRLTPKNTQPAKPVFPSTPDSVVLRPRKRRSSISRFFSRIFACAHPQKTKGSARVSRLHQEHRNSLTIENSTPRRKNRNSLKTSDDMESIISQDEFTVPPSHNATYLKAGLSPRPTTISNGSETPTSRFVDSKASAEQARAASGADFMASKISVPSIWPSDNASLKSNDPLIRMDSDVRAATILNRAIEDSPELPPRPTSLCLGKKDVKLGAPGMTPMNEVPECKKNALKDASAMAEVHKLLQKFNTKRSADSDDERSVALPKVDGGYEGKLMRSRL</sequence>
<feature type="region of interest" description="Disordered" evidence="1">
    <location>
        <begin position="158"/>
        <end position="178"/>
    </location>
</feature>
<organism evidence="2 3">
    <name type="scientific">Bursaphelenchus okinawaensis</name>
    <dbReference type="NCBI Taxonomy" id="465554"/>
    <lineage>
        <taxon>Eukaryota</taxon>
        <taxon>Metazoa</taxon>
        <taxon>Ecdysozoa</taxon>
        <taxon>Nematoda</taxon>
        <taxon>Chromadorea</taxon>
        <taxon>Rhabditida</taxon>
        <taxon>Tylenchina</taxon>
        <taxon>Tylenchomorpha</taxon>
        <taxon>Aphelenchoidea</taxon>
        <taxon>Aphelenchoididae</taxon>
        <taxon>Bursaphelenchus</taxon>
    </lineage>
</organism>
<evidence type="ECO:0000313" key="3">
    <source>
        <dbReference type="Proteomes" id="UP000614601"/>
    </source>
</evidence>
<keyword evidence="3" id="KW-1185">Reference proteome</keyword>
<dbReference type="EMBL" id="CAJFDH010000006">
    <property type="protein sequence ID" value="CAD5227838.1"/>
    <property type="molecule type" value="Genomic_DNA"/>
</dbReference>
<protein>
    <submittedName>
        <fullName evidence="2">Uncharacterized protein</fullName>
    </submittedName>
</protein>
<dbReference type="OrthoDB" id="5828827at2759"/>
<feature type="compositionally biased region" description="Polar residues" evidence="1">
    <location>
        <begin position="163"/>
        <end position="178"/>
    </location>
</feature>
<dbReference type="AlphaFoldDB" id="A0A811LLN6"/>
<dbReference type="EMBL" id="CAJFCW020000006">
    <property type="protein sequence ID" value="CAG9123715.1"/>
    <property type="molecule type" value="Genomic_DNA"/>
</dbReference>
<feature type="region of interest" description="Disordered" evidence="1">
    <location>
        <begin position="51"/>
        <end position="71"/>
    </location>
</feature>